<dbReference type="InterPro" id="IPR010285">
    <property type="entry name" value="DNA_helicase_pif1-like_DEAD"/>
</dbReference>
<evidence type="ECO:0000259" key="3">
    <source>
        <dbReference type="Pfam" id="PF05970"/>
    </source>
</evidence>
<dbReference type="Gene3D" id="3.40.50.300">
    <property type="entry name" value="P-loop containing nucleotide triphosphate hydrolases"/>
    <property type="match status" value="1"/>
</dbReference>
<evidence type="ECO:0000256" key="2">
    <source>
        <dbReference type="SAM" id="MobiDB-lite"/>
    </source>
</evidence>
<dbReference type="EMBL" id="KE126587">
    <property type="protein sequence ID" value="EPB66060.1"/>
    <property type="molecule type" value="Genomic_DNA"/>
</dbReference>
<feature type="domain" description="DNA helicase Pif1-like DEAD-box helicase" evidence="3">
    <location>
        <begin position="1169"/>
        <end position="1378"/>
    </location>
</feature>
<gene>
    <name evidence="7" type="ORF">ANCCEY_14849</name>
</gene>
<evidence type="ECO:0000313" key="8">
    <source>
        <dbReference type="Proteomes" id="UP000054495"/>
    </source>
</evidence>
<dbReference type="Pfam" id="PF05970">
    <property type="entry name" value="PIF1"/>
    <property type="match status" value="1"/>
</dbReference>
<dbReference type="Proteomes" id="UP000054495">
    <property type="component" value="Unassembled WGS sequence"/>
</dbReference>
<reference evidence="7 8" key="1">
    <citation type="submission" date="2013-05" db="EMBL/GenBank/DDBJ databases">
        <title>Draft genome of the parasitic nematode Anyclostoma ceylanicum.</title>
        <authorList>
            <person name="Mitreva M."/>
        </authorList>
    </citation>
    <scope>NUCLEOTIDE SEQUENCE [LARGE SCALE GENOMIC DNA]</scope>
</reference>
<feature type="region of interest" description="Disordered" evidence="2">
    <location>
        <begin position="21"/>
        <end position="228"/>
    </location>
</feature>
<dbReference type="InterPro" id="IPR027417">
    <property type="entry name" value="P-loop_NTPase"/>
</dbReference>
<evidence type="ECO:0000256" key="1">
    <source>
        <dbReference type="RuleBase" id="RU363044"/>
    </source>
</evidence>
<feature type="domain" description="Helitron helicase-like" evidence="4">
    <location>
        <begin position="524"/>
        <end position="704"/>
    </location>
</feature>
<keyword evidence="1" id="KW-0378">Hydrolase</keyword>
<comment type="similarity">
    <text evidence="1">Belongs to the helicase family.</text>
</comment>
<keyword evidence="1" id="KW-0347">Helicase</keyword>
<evidence type="ECO:0000259" key="4">
    <source>
        <dbReference type="Pfam" id="PF14214"/>
    </source>
</evidence>
<comment type="catalytic activity">
    <reaction evidence="1">
        <text>ATP + H2O = ADP + phosphate + H(+)</text>
        <dbReference type="Rhea" id="RHEA:13065"/>
        <dbReference type="ChEBI" id="CHEBI:15377"/>
        <dbReference type="ChEBI" id="CHEBI:15378"/>
        <dbReference type="ChEBI" id="CHEBI:30616"/>
        <dbReference type="ChEBI" id="CHEBI:43474"/>
        <dbReference type="ChEBI" id="CHEBI:456216"/>
        <dbReference type="EC" id="5.6.2.3"/>
    </reaction>
</comment>
<keyword evidence="1" id="KW-0067">ATP-binding</keyword>
<proteinExistence type="inferred from homology"/>
<dbReference type="SUPFAM" id="SSF52540">
    <property type="entry name" value="P-loop containing nucleoside triphosphate hydrolases"/>
    <property type="match status" value="2"/>
</dbReference>
<dbReference type="InterPro" id="IPR048998">
    <property type="entry name" value="STPR"/>
</dbReference>
<dbReference type="Pfam" id="PF21530">
    <property type="entry name" value="Pif1_2B_dom"/>
    <property type="match status" value="1"/>
</dbReference>
<dbReference type="GO" id="GO:0016887">
    <property type="term" value="F:ATP hydrolysis activity"/>
    <property type="evidence" value="ECO:0007669"/>
    <property type="project" value="RHEA"/>
</dbReference>
<dbReference type="InterPro" id="IPR025476">
    <property type="entry name" value="Helitron_helicase-like"/>
</dbReference>
<dbReference type="GO" id="GO:0000723">
    <property type="term" value="P:telomere maintenance"/>
    <property type="evidence" value="ECO:0007669"/>
    <property type="project" value="InterPro"/>
</dbReference>
<feature type="domain" description="STPR" evidence="5">
    <location>
        <begin position="101"/>
        <end position="172"/>
    </location>
</feature>
<dbReference type="GO" id="GO:0005524">
    <property type="term" value="F:ATP binding"/>
    <property type="evidence" value="ECO:0007669"/>
    <property type="project" value="UniProtKB-KW"/>
</dbReference>
<dbReference type="PANTHER" id="PTHR10492">
    <property type="match status" value="1"/>
</dbReference>
<protein>
    <recommendedName>
        <fullName evidence="1">ATP-dependent DNA helicase</fullName>
        <ecNumber evidence="1">5.6.2.3</ecNumber>
    </recommendedName>
</protein>
<evidence type="ECO:0000259" key="5">
    <source>
        <dbReference type="Pfam" id="PF21107"/>
    </source>
</evidence>
<dbReference type="PANTHER" id="PTHR10492:SF57">
    <property type="entry name" value="ATP-DEPENDENT DNA HELICASE"/>
    <property type="match status" value="1"/>
</dbReference>
<name>A0A0D6L4E4_9BILA</name>
<dbReference type="Pfam" id="PF21107">
    <property type="entry name" value="STPRs"/>
    <property type="match status" value="1"/>
</dbReference>
<keyword evidence="1" id="KW-0227">DNA damage</keyword>
<evidence type="ECO:0000259" key="6">
    <source>
        <dbReference type="Pfam" id="PF21530"/>
    </source>
</evidence>
<keyword evidence="1" id="KW-0233">DNA recombination</keyword>
<sequence length="1621" mass="185139">MPPKRRDSLSRVSLGTKRVRELRAAETAEQREVRLEENRIRNAEARAAETPEQREVRLEENRVRNAEARAAETPEQRGARLEESRLRNADARAAEENEQRQIRLEENRIRNSEARAAETPEQRGARLEESRLRNADARAAEENEQRQIRLEENRIRNSEARAAETPEQRDARTEENRMRMAGARADETPGQREARAEESRRRMAEARAAETDEQREGRLENERARRLQSRQEYRRADLKLAAFRYDSNYNYREHPKVVIGRMDVVCAHCQARRFRAEPPGMCCSHGKVQLPPLNPPPEPLLSYISGATAESKHFLQNIRRYNSCFQMTSFGTTASVQETGFMPTFKVKGQIYHRVGSLLPLPNENPKFLQIYFTGDEERQVDQRCEHIDGVRRNIVLDLQRMFHQHNSLVKLFKTALERMPTDEYRVVIRADKRPTGEHERRFNAPTINEVAVVMVGEDFDRRDVIIQKRNDSLQRISETHRSYDALQYPVIFWEGEDGYHFNLKQTDPRTGSLTNKKISAKDFYASRIMIRDASSNHLLKCRQLFHQFIVDMYAKVESERLLYIRLNQRKLRVDDYIHLRDAVANDADSTDVGRLVILPATFTGSPRHMHEYAQDAMLYVRTCGRPDLFITFTCNPDWAEIKEELLDGQVPSDRHDLIARVFKQKLTKLMDIITKSHIYGETRCWLYSVEWQKRGLPHAHILVWLKDKIHPNQIDNVISAEIPNPEQDPGLFDIITKNMIHGPCGPLNPSSPCMKDGKCTKNYPRAFIQETQTGNDGYPLYRRRKPEEGGFAAVVKVRMNNQQTEIEVDNRWVVPYSPLLSKMFEAHINVEYCNSVKSIKYICKYVNKGSDMAVFRLENENGALDEILQYLMGRYISTNEGVWHHLCFPIHERYPPVVHLSVHLENGQRVYFTADNARERAANPPNTTLTAFFLLCQQDPFARTLLYPEVPKYYTWNVSRKVFCRRKQGVPVPGYDVRASDALGRVYTVHPNNDECYYLRLLLHTVRGPTSFADLRTVDGEVCETYREACQRRGLLENDQHWDTTLSEACLTCFPSQLRSLFAIIITSCAPSNPQTLWEKYKESLSEDILREQRRTNPEVSFCSEIFNQALILLEDKCISISGKTLSELGLQAPSRTGAELVQSEVLRETNYNIEELEVFVRANEPLLVTDQRLAYEAIMEAIRNGNGGLFFLDAPGGTGKTFLINLLLARKQNGIAVAVASSGIAATLLDGGRTAHSALKLPLDLARCESPVCNISKGSGKAQVLKLCKVIVWDECTMAHKRALEALDRTLQDIRENNRLMGGAVLVLAGDFRQTLPVIPRATPADELNACLKASYLWRHVQKMTLTTNMRVHLQGDLSAQSFAQQLLHLGDGKFPVDPDSDMISFPPEFCTITDSLEELIVKVFPDICDNFRNHQWLCDRAILAPMNDSVNKINTEIQHQLPGSAATYESIDTVVDSEQAVCYPTEFLNSLEPPGMPPHKLVLKTGSPIMLLRNIDPPKLCNGTRLCVKNLMPNVIEATILTGKARGEDVFIPRIPMIPTDMPFEFKRLQFPVRLAFAITINKAQGQSLRVAGINLETPCFSHGQLYVACSRVGTPKHLYIYAPNGRTKNVVYPNALS</sequence>
<keyword evidence="1" id="KW-0547">Nucleotide-binding</keyword>
<keyword evidence="8" id="KW-1185">Reference proteome</keyword>
<feature type="domain" description="DNA helicase Pif1-like 2B" evidence="6">
    <location>
        <begin position="1469"/>
        <end position="1514"/>
    </location>
</feature>
<dbReference type="InterPro" id="IPR049163">
    <property type="entry name" value="Pif1-like_2B_dom"/>
</dbReference>
<keyword evidence="1" id="KW-0234">DNA repair</keyword>
<organism evidence="7 8">
    <name type="scientific">Ancylostoma ceylanicum</name>
    <dbReference type="NCBI Taxonomy" id="53326"/>
    <lineage>
        <taxon>Eukaryota</taxon>
        <taxon>Metazoa</taxon>
        <taxon>Ecdysozoa</taxon>
        <taxon>Nematoda</taxon>
        <taxon>Chromadorea</taxon>
        <taxon>Rhabditida</taxon>
        <taxon>Rhabditina</taxon>
        <taxon>Rhabditomorpha</taxon>
        <taxon>Strongyloidea</taxon>
        <taxon>Ancylostomatidae</taxon>
        <taxon>Ancylostomatinae</taxon>
        <taxon>Ancylostoma</taxon>
    </lineage>
</organism>
<accession>A0A0D6L4E4</accession>
<dbReference type="GO" id="GO:0043139">
    <property type="term" value="F:5'-3' DNA helicase activity"/>
    <property type="evidence" value="ECO:0007669"/>
    <property type="project" value="UniProtKB-EC"/>
</dbReference>
<dbReference type="EC" id="5.6.2.3" evidence="1"/>
<comment type="cofactor">
    <cofactor evidence="1">
        <name>Mg(2+)</name>
        <dbReference type="ChEBI" id="CHEBI:18420"/>
    </cofactor>
</comment>
<dbReference type="Pfam" id="PF14214">
    <property type="entry name" value="Helitron_like_N"/>
    <property type="match status" value="1"/>
</dbReference>
<dbReference type="GO" id="GO:0006281">
    <property type="term" value="P:DNA repair"/>
    <property type="evidence" value="ECO:0007669"/>
    <property type="project" value="UniProtKB-KW"/>
</dbReference>
<dbReference type="GO" id="GO:0006310">
    <property type="term" value="P:DNA recombination"/>
    <property type="evidence" value="ECO:0007669"/>
    <property type="project" value="UniProtKB-KW"/>
</dbReference>
<evidence type="ECO:0000313" key="7">
    <source>
        <dbReference type="EMBL" id="EPB66060.1"/>
    </source>
</evidence>